<name>A0A1I9LRZ7_ARATH</name>
<dbReference type="Araport" id="AT3G48343"/>
<dbReference type="InParanoid" id="A0A1I9LRZ7"/>
<evidence type="ECO:0000313" key="1">
    <source>
        <dbReference type="Araport" id="AT3G48343"/>
    </source>
</evidence>
<accession>A0A1I9LRZ7</accession>
<dbReference type="Proteomes" id="UP000006548">
    <property type="component" value="Chromosome 3"/>
</dbReference>
<reference evidence="2 3" key="1">
    <citation type="journal article" date="2000" name="Nature">
        <title>Sequence and analysis of chromosome 3 of the plant Arabidopsis thaliana.</title>
        <authorList>
            <consortium name="European Union Chromosome 3 Arabidopsis Sequencing Consortium"/>
            <consortium name="Institute for Genomic Research"/>
            <consortium name="Kazusa DNA Research Institute"/>
            <person name="Salanoubat M."/>
            <person name="Lemcke K."/>
            <person name="Rieger M."/>
            <person name="Ansorge W."/>
            <person name="Unseld M."/>
            <person name="Fartmann B."/>
            <person name="Valle G."/>
            <person name="Blocker H."/>
            <person name="Perez-Alonso M."/>
            <person name="Obermaier B."/>
            <person name="Delseny M."/>
            <person name="Boutry M."/>
            <person name="Grivell L.A."/>
            <person name="Mache R."/>
            <person name="Puigdomenech P."/>
            <person name="De Simone V."/>
            <person name="Choisne N."/>
            <person name="Artiguenave F."/>
            <person name="Robert C."/>
            <person name="Brottier P."/>
            <person name="Wincker P."/>
            <person name="Cattolico L."/>
            <person name="Weissenbach J."/>
            <person name="Saurin W."/>
            <person name="Quetier F."/>
            <person name="Schafer M."/>
            <person name="Muller-Auer S."/>
            <person name="Gabel C."/>
            <person name="Fuchs M."/>
            <person name="Benes V."/>
            <person name="Wurmbach E."/>
            <person name="Drzonek H."/>
            <person name="Erfle H."/>
            <person name="Jordan N."/>
            <person name="Bangert S."/>
            <person name="Wiedelmann R."/>
            <person name="Kranz H."/>
            <person name="Voss H."/>
            <person name="Holland R."/>
            <person name="Brandt P."/>
            <person name="Nyakatura G."/>
            <person name="Vezzi A."/>
            <person name="D'Angelo M."/>
            <person name="Pallavicini A."/>
            <person name="Toppo S."/>
            <person name="Simionati B."/>
            <person name="Conrad A."/>
            <person name="Hornischer K."/>
            <person name="Kauer G."/>
            <person name="Lohnert T.H."/>
            <person name="Nordsiek G."/>
            <person name="Reichelt J."/>
            <person name="Scharfe M."/>
            <person name="Schon O."/>
            <person name="Bargues M."/>
            <person name="Terol J."/>
            <person name="Climent J."/>
            <person name="Navarro P."/>
            <person name="Collado C."/>
            <person name="Perez-Perez A."/>
            <person name="Ottenwalder B."/>
            <person name="Duchemin D."/>
            <person name="Cooke R."/>
            <person name="Laudie M."/>
            <person name="Berger-Llauro C."/>
            <person name="Purnelle B."/>
            <person name="Masuy D."/>
            <person name="de Haan M."/>
            <person name="Maarse A.C."/>
            <person name="Alcaraz J.P."/>
            <person name="Cottet A."/>
            <person name="Casacuberta E."/>
            <person name="Monfort A."/>
            <person name="Argiriou A."/>
            <person name="flores M."/>
            <person name="Liguori R."/>
            <person name="Vitale D."/>
            <person name="Mannhaupt G."/>
            <person name="Haase D."/>
            <person name="Schoof H."/>
            <person name="Rudd S."/>
            <person name="Zaccaria P."/>
            <person name="Mewes H.W."/>
            <person name="Mayer K.F."/>
            <person name="Kaul S."/>
            <person name="Town C.D."/>
            <person name="Koo H.L."/>
            <person name="Tallon L.J."/>
            <person name="Jenkins J."/>
            <person name="Rooney T."/>
            <person name="Rizzo M."/>
            <person name="Walts A."/>
            <person name="Utterback T."/>
            <person name="Fujii C.Y."/>
            <person name="Shea T.P."/>
            <person name="Creasy T.H."/>
            <person name="Haas B."/>
            <person name="Maiti R."/>
            <person name="Wu D."/>
            <person name="Peterson J."/>
            <person name="Van Aken S."/>
            <person name="Pai G."/>
            <person name="Militscher J."/>
            <person name="Sellers P."/>
            <person name="Gill J.E."/>
            <person name="Feldblyum T.V."/>
            <person name="Preuss D."/>
            <person name="Lin X."/>
            <person name="Nierman W.C."/>
            <person name="Salzberg S.L."/>
            <person name="White O."/>
            <person name="Venter J.C."/>
            <person name="Fraser C.M."/>
            <person name="Kaneko T."/>
            <person name="Nakamura Y."/>
            <person name="Sato S."/>
            <person name="Kato T."/>
            <person name="Asamizu E."/>
            <person name="Sasamoto S."/>
            <person name="Kimura T."/>
            <person name="Idesawa K."/>
            <person name="Kawashima K."/>
            <person name="Kishida Y."/>
            <person name="Kiyokawa C."/>
            <person name="Kohara M."/>
            <person name="Matsumoto M."/>
            <person name="Matsuno A."/>
            <person name="Muraki A."/>
            <person name="Nakayama S."/>
            <person name="Nakazaki N."/>
            <person name="Shinpo S."/>
            <person name="Takeuchi C."/>
            <person name="Wada T."/>
            <person name="Watanabe A."/>
            <person name="Yamada M."/>
            <person name="Yasuda M."/>
            <person name="Tabata S."/>
        </authorList>
    </citation>
    <scope>NUCLEOTIDE SEQUENCE [LARGE SCALE GENOMIC DNA]</scope>
    <source>
        <strain evidence="3">cv. Columbia</strain>
    </source>
</reference>
<keyword evidence="3" id="KW-1185">Reference proteome</keyword>
<dbReference type="RefSeq" id="NP_001327333.1">
    <property type="nucleotide sequence ID" value="NM_001339363.1"/>
</dbReference>
<organism evidence="2 3">
    <name type="scientific">Arabidopsis thaliana</name>
    <name type="common">Mouse-ear cress</name>
    <dbReference type="NCBI Taxonomy" id="3702"/>
    <lineage>
        <taxon>Eukaryota</taxon>
        <taxon>Viridiplantae</taxon>
        <taxon>Streptophyta</taxon>
        <taxon>Embryophyta</taxon>
        <taxon>Tracheophyta</taxon>
        <taxon>Spermatophyta</taxon>
        <taxon>Magnoliopsida</taxon>
        <taxon>eudicotyledons</taxon>
        <taxon>Gunneridae</taxon>
        <taxon>Pentapetalae</taxon>
        <taxon>rosids</taxon>
        <taxon>malvids</taxon>
        <taxon>Brassicales</taxon>
        <taxon>Brassicaceae</taxon>
        <taxon>Camelineae</taxon>
        <taxon>Arabidopsis</taxon>
    </lineage>
</organism>
<evidence type="ECO:0000313" key="3">
    <source>
        <dbReference type="Proteomes" id="UP000006548"/>
    </source>
</evidence>
<dbReference type="GeneID" id="28719388"/>
<reference evidence="3" key="2">
    <citation type="journal article" date="2017" name="Plant J.">
        <title>Araport11: a complete reannotation of the Arabidopsis thaliana reference genome.</title>
        <authorList>
            <person name="Cheng C.Y."/>
            <person name="Krishnakumar V."/>
            <person name="Chan A.P."/>
            <person name="Thibaud-Nissen F."/>
            <person name="Schobel S."/>
            <person name="Town C.D."/>
        </authorList>
    </citation>
    <scope>GENOME REANNOTATION</scope>
    <source>
        <strain evidence="3">cv. Columbia</strain>
    </source>
</reference>
<protein>
    <submittedName>
        <fullName evidence="2">Uncharacterized protein</fullName>
    </submittedName>
</protein>
<sequence>MAKRFLARVLPIASDQFPNCNLAVEAIEKLYIDREPEEFESLSNNPLFGFLKIDHYRFRSGRLDLMTKITICLLLTVEKITGFYSFLKLPFIPRRCTQRGTIGCTQSQLSETLMSKVGEFRV</sequence>
<dbReference type="TAIR" id="AT3G48343"/>
<dbReference type="KEGG" id="ath:AT3G48343"/>
<dbReference type="EMBL" id="CP002686">
    <property type="protein sequence ID" value="ANM65355.1"/>
    <property type="molecule type" value="Genomic_DNA"/>
</dbReference>
<dbReference type="AlphaFoldDB" id="A0A1I9LRZ7"/>
<proteinExistence type="predicted"/>
<dbReference type="ExpressionAtlas" id="A0A1I9LRZ7">
    <property type="expression patterns" value="baseline and differential"/>
</dbReference>
<gene>
    <name evidence="1 2" type="ordered locus">At3g48343</name>
</gene>
<evidence type="ECO:0000313" key="2">
    <source>
        <dbReference type="EMBL" id="ANM65355.1"/>
    </source>
</evidence>